<dbReference type="GO" id="GO:0005198">
    <property type="term" value="F:structural molecule activity"/>
    <property type="evidence" value="ECO:0007669"/>
    <property type="project" value="InterPro"/>
</dbReference>
<comment type="caution">
    <text evidence="1">The sequence shown here is derived from an EMBL/GenBank/DDBJ whole genome shotgun (WGS) entry which is preliminary data.</text>
</comment>
<dbReference type="AlphaFoldDB" id="A0A314Y1M1"/>
<evidence type="ECO:0000313" key="1">
    <source>
        <dbReference type="EMBL" id="PQP97757.1"/>
    </source>
</evidence>
<dbReference type="PANTHER" id="PTHR10292:SF34">
    <property type="entry name" value="CLATHRIN HEAVY CHAIN 1-RELATED"/>
    <property type="match status" value="1"/>
</dbReference>
<sequence>MAAANAPITMKEALTLPSVGINPQFITFTHVTMESDKYICVRETSPQNSIVIIDMSMPMQPLRRPITADSALMNPNSKILALKGMV</sequence>
<name>A0A314Y1M1_PRUYE</name>
<dbReference type="Pfam" id="PF01394">
    <property type="entry name" value="Clathrin_propel"/>
    <property type="match status" value="1"/>
</dbReference>
<dbReference type="GO" id="GO:0030130">
    <property type="term" value="C:clathrin coat of trans-Golgi network vesicle"/>
    <property type="evidence" value="ECO:0007669"/>
    <property type="project" value="InterPro"/>
</dbReference>
<dbReference type="GO" id="GO:0006886">
    <property type="term" value="P:intracellular protein transport"/>
    <property type="evidence" value="ECO:0007669"/>
    <property type="project" value="InterPro"/>
</dbReference>
<protein>
    <submittedName>
        <fullName evidence="1">Clathrin heavy chain 2-like</fullName>
    </submittedName>
</protein>
<dbReference type="Gene3D" id="2.130.10.110">
    <property type="entry name" value="Clathrin heavy-chain terminal domain"/>
    <property type="match status" value="1"/>
</dbReference>
<organism evidence="1 2">
    <name type="scientific">Prunus yedoensis var. nudiflora</name>
    <dbReference type="NCBI Taxonomy" id="2094558"/>
    <lineage>
        <taxon>Eukaryota</taxon>
        <taxon>Viridiplantae</taxon>
        <taxon>Streptophyta</taxon>
        <taxon>Embryophyta</taxon>
        <taxon>Tracheophyta</taxon>
        <taxon>Spermatophyta</taxon>
        <taxon>Magnoliopsida</taxon>
        <taxon>eudicotyledons</taxon>
        <taxon>Gunneridae</taxon>
        <taxon>Pentapetalae</taxon>
        <taxon>rosids</taxon>
        <taxon>fabids</taxon>
        <taxon>Rosales</taxon>
        <taxon>Rosaceae</taxon>
        <taxon>Amygdaloideae</taxon>
        <taxon>Amygdaleae</taxon>
        <taxon>Prunus</taxon>
    </lineage>
</organism>
<dbReference type="GO" id="GO:0006898">
    <property type="term" value="P:receptor-mediated endocytosis"/>
    <property type="evidence" value="ECO:0007669"/>
    <property type="project" value="TreeGrafter"/>
</dbReference>
<dbReference type="GO" id="GO:0030132">
    <property type="term" value="C:clathrin coat of coated pit"/>
    <property type="evidence" value="ECO:0007669"/>
    <property type="project" value="InterPro"/>
</dbReference>
<accession>A0A314Y1M1</accession>
<dbReference type="InterPro" id="IPR022365">
    <property type="entry name" value="Clathrin_H-chain_propeller_rpt"/>
</dbReference>
<dbReference type="GO" id="GO:0071439">
    <property type="term" value="C:clathrin complex"/>
    <property type="evidence" value="ECO:0007669"/>
    <property type="project" value="TreeGrafter"/>
</dbReference>
<dbReference type="Proteomes" id="UP000250321">
    <property type="component" value="Unassembled WGS sequence"/>
</dbReference>
<dbReference type="OrthoDB" id="1579135at2759"/>
<dbReference type="InterPro" id="IPR016025">
    <property type="entry name" value="Clathrin_H-chain_N"/>
</dbReference>
<proteinExistence type="predicted"/>
<dbReference type="SUPFAM" id="SSF50989">
    <property type="entry name" value="Clathrin heavy-chain terminal domain"/>
    <property type="match status" value="1"/>
</dbReference>
<dbReference type="GO" id="GO:0009506">
    <property type="term" value="C:plasmodesma"/>
    <property type="evidence" value="ECO:0007669"/>
    <property type="project" value="TreeGrafter"/>
</dbReference>
<reference evidence="1 2" key="1">
    <citation type="submission" date="2018-02" db="EMBL/GenBank/DDBJ databases">
        <title>Draft genome of wild Prunus yedoensis var. nudiflora.</title>
        <authorList>
            <person name="Baek S."/>
            <person name="Kim J.-H."/>
            <person name="Choi K."/>
            <person name="Kim G.-B."/>
            <person name="Cho A."/>
            <person name="Jang H."/>
            <person name="Shin C.-H."/>
            <person name="Yu H.-J."/>
            <person name="Mun J.-H."/>
        </authorList>
    </citation>
    <scope>NUCLEOTIDE SEQUENCE [LARGE SCALE GENOMIC DNA]</scope>
    <source>
        <strain evidence="2">cv. Jeju island</strain>
        <tissue evidence="1">Leaf</tissue>
    </source>
</reference>
<dbReference type="GO" id="GO:0032051">
    <property type="term" value="F:clathrin light chain binding"/>
    <property type="evidence" value="ECO:0007669"/>
    <property type="project" value="TreeGrafter"/>
</dbReference>
<keyword evidence="2" id="KW-1185">Reference proteome</keyword>
<dbReference type="GO" id="GO:0009507">
    <property type="term" value="C:chloroplast"/>
    <property type="evidence" value="ECO:0007669"/>
    <property type="project" value="TreeGrafter"/>
</dbReference>
<gene>
    <name evidence="1" type="ORF">Pyn_10753</name>
</gene>
<dbReference type="STRING" id="2094558.A0A314Y1M1"/>
<dbReference type="EMBL" id="PJQY01001966">
    <property type="protein sequence ID" value="PQP97757.1"/>
    <property type="molecule type" value="Genomic_DNA"/>
</dbReference>
<evidence type="ECO:0000313" key="2">
    <source>
        <dbReference type="Proteomes" id="UP000250321"/>
    </source>
</evidence>
<dbReference type="PANTHER" id="PTHR10292">
    <property type="entry name" value="CLATHRIN HEAVY CHAIN RELATED"/>
    <property type="match status" value="1"/>
</dbReference>